<dbReference type="Proteomes" id="UP001212499">
    <property type="component" value="Unassembled WGS sequence"/>
</dbReference>
<keyword evidence="1" id="KW-0472">Membrane</keyword>
<feature type="transmembrane region" description="Helical" evidence="1">
    <location>
        <begin position="14"/>
        <end position="34"/>
    </location>
</feature>
<keyword evidence="3" id="KW-1185">Reference proteome</keyword>
<dbReference type="Pfam" id="PF11375">
    <property type="entry name" value="DUF3177"/>
    <property type="match status" value="1"/>
</dbReference>
<reference evidence="2 3" key="1">
    <citation type="submission" date="2023-01" db="EMBL/GenBank/DDBJ databases">
        <title>Genomes from the Australian National Cyanobacteria Reference Collection.</title>
        <authorList>
            <person name="Willis A."/>
            <person name="Lee E.M.F."/>
        </authorList>
    </citation>
    <scope>NUCLEOTIDE SEQUENCE [LARGE SCALE GENOMIC DNA]</scope>
    <source>
        <strain evidence="2 3">CS-1033</strain>
    </source>
</reference>
<comment type="caution">
    <text evidence="2">The sequence shown here is derived from an EMBL/GenBank/DDBJ whole genome shotgun (WGS) entry which is preliminary data.</text>
</comment>
<dbReference type="InterPro" id="IPR021515">
    <property type="entry name" value="DUF3177"/>
</dbReference>
<proteinExistence type="predicted"/>
<feature type="transmembrane region" description="Helical" evidence="1">
    <location>
        <begin position="162"/>
        <end position="184"/>
    </location>
</feature>
<feature type="transmembrane region" description="Helical" evidence="1">
    <location>
        <begin position="108"/>
        <end position="128"/>
    </location>
</feature>
<organism evidence="2 3">
    <name type="scientific">Anabaenopsis arnoldii</name>
    <dbReference type="NCBI Taxonomy" id="2152938"/>
    <lineage>
        <taxon>Bacteria</taxon>
        <taxon>Bacillati</taxon>
        <taxon>Cyanobacteriota</taxon>
        <taxon>Cyanophyceae</taxon>
        <taxon>Nostocales</taxon>
        <taxon>Nodulariaceae</taxon>
        <taxon>Anabaenopsis</taxon>
    </lineage>
</organism>
<name>A0ABT5ASV0_9CYAN</name>
<dbReference type="EMBL" id="JAQMUH010000096">
    <property type="protein sequence ID" value="MDB9539773.1"/>
    <property type="molecule type" value="Genomic_DNA"/>
</dbReference>
<accession>A0ABT5ASV0</accession>
<keyword evidence="1" id="KW-1133">Transmembrane helix</keyword>
<evidence type="ECO:0000256" key="1">
    <source>
        <dbReference type="SAM" id="Phobius"/>
    </source>
</evidence>
<evidence type="ECO:0000313" key="2">
    <source>
        <dbReference type="EMBL" id="MDB9539773.1"/>
    </source>
</evidence>
<feature type="transmembrane region" description="Helical" evidence="1">
    <location>
        <begin position="46"/>
        <end position="62"/>
    </location>
</feature>
<dbReference type="RefSeq" id="WP_271732745.1">
    <property type="nucleotide sequence ID" value="NZ_JANQDP010000098.1"/>
</dbReference>
<gene>
    <name evidence="2" type="ORF">PN457_08900</name>
</gene>
<evidence type="ECO:0000313" key="3">
    <source>
        <dbReference type="Proteomes" id="UP001212499"/>
    </source>
</evidence>
<sequence length="197" mass="22896">MNEVWFRQYVWVDYRLALLFLVFIPVILLIWAFVQKAEAIQHLLTIYWRVSSLLAITVYLMIGQYPISFISGFIGRILIPISLWFWLDLNDEIDYQQSSPLKLIFTSWRWGVTIYSILGAIALVPFLGCAVSETAIKTPYCQVWLEAPLLFKQYFHENSTPVFLGFLAILSLVIYVVYLTYFVLVKLGKQGRSAVQH</sequence>
<protein>
    <submittedName>
        <fullName evidence="2">DUF3177 family protein</fullName>
    </submittedName>
</protein>
<feature type="transmembrane region" description="Helical" evidence="1">
    <location>
        <begin position="68"/>
        <end position="87"/>
    </location>
</feature>
<keyword evidence="1" id="KW-0812">Transmembrane</keyword>